<accession>A0A388TED7</accession>
<organism evidence="2 3">
    <name type="scientific">Candidatus Termititenax persephonae</name>
    <dbReference type="NCBI Taxonomy" id="2218525"/>
    <lineage>
        <taxon>Bacteria</taxon>
        <taxon>Bacillati</taxon>
        <taxon>Candidatus Margulisiibacteriota</taxon>
        <taxon>Candidatus Termititenacia</taxon>
        <taxon>Candidatus Termititenacales</taxon>
        <taxon>Candidatus Termititenacaceae</taxon>
        <taxon>Candidatus Termititenax</taxon>
    </lineage>
</organism>
<feature type="repeat" description="TPR" evidence="1">
    <location>
        <begin position="405"/>
        <end position="438"/>
    </location>
</feature>
<dbReference type="Pfam" id="PF13181">
    <property type="entry name" value="TPR_8"/>
    <property type="match status" value="2"/>
</dbReference>
<dbReference type="SUPFAM" id="SSF48452">
    <property type="entry name" value="TPR-like"/>
    <property type="match status" value="5"/>
</dbReference>
<dbReference type="InterPro" id="IPR019734">
    <property type="entry name" value="TPR_rpt"/>
</dbReference>
<dbReference type="AlphaFoldDB" id="A0A388TED7"/>
<protein>
    <submittedName>
        <fullName evidence="2">TPR repeat domain protein</fullName>
    </submittedName>
</protein>
<dbReference type="SMART" id="SM00028">
    <property type="entry name" value="TPR"/>
    <property type="match status" value="14"/>
</dbReference>
<dbReference type="PROSITE" id="PS50005">
    <property type="entry name" value="TPR"/>
    <property type="match status" value="3"/>
</dbReference>
<comment type="caution">
    <text evidence="2">The sequence shown here is derived from an EMBL/GenBank/DDBJ whole genome shotgun (WGS) entry which is preliminary data.</text>
</comment>
<dbReference type="Gene3D" id="1.25.40.10">
    <property type="entry name" value="Tetratricopeptide repeat domain"/>
    <property type="match status" value="5"/>
</dbReference>
<evidence type="ECO:0000313" key="2">
    <source>
        <dbReference type="EMBL" id="GBR75351.1"/>
    </source>
</evidence>
<dbReference type="PANTHER" id="PTHR12558">
    <property type="entry name" value="CELL DIVISION CYCLE 16,23,27"/>
    <property type="match status" value="1"/>
</dbReference>
<feature type="repeat" description="TPR" evidence="1">
    <location>
        <begin position="215"/>
        <end position="248"/>
    </location>
</feature>
<dbReference type="InterPro" id="IPR011990">
    <property type="entry name" value="TPR-like_helical_dom_sf"/>
</dbReference>
<evidence type="ECO:0000256" key="1">
    <source>
        <dbReference type="PROSITE-ProRule" id="PRU00339"/>
    </source>
</evidence>
<dbReference type="EMBL" id="BGZO01000001">
    <property type="protein sequence ID" value="GBR75351.1"/>
    <property type="molecule type" value="Genomic_DNA"/>
</dbReference>
<name>A0A388TED7_9BACT</name>
<proteinExistence type="predicted"/>
<keyword evidence="3" id="KW-1185">Reference proteome</keyword>
<reference evidence="2 3" key="1">
    <citation type="journal article" date="2019" name="ISME J.">
        <title>Genome analyses of uncultured TG2/ZB3 bacteria in 'Margulisbacteria' specifically attached to ectosymbiotic spirochetes of protists in the termite gut.</title>
        <authorList>
            <person name="Utami Y.D."/>
            <person name="Kuwahara H."/>
            <person name="Igai K."/>
            <person name="Murakami T."/>
            <person name="Sugaya K."/>
            <person name="Morikawa T."/>
            <person name="Nagura Y."/>
            <person name="Yuki M."/>
            <person name="Deevong P."/>
            <person name="Inoue T."/>
            <person name="Kihara K."/>
            <person name="Lo N."/>
            <person name="Yamada A."/>
            <person name="Ohkuma M."/>
            <person name="Hongoh Y."/>
        </authorList>
    </citation>
    <scope>NUCLEOTIDE SEQUENCE [LARGE SCALE GENOMIC DNA]</scope>
    <source>
        <strain evidence="2">NkOx7-02</strain>
    </source>
</reference>
<dbReference type="PANTHER" id="PTHR12558:SF13">
    <property type="entry name" value="CELL DIVISION CYCLE PROTEIN 27 HOMOLOG"/>
    <property type="match status" value="1"/>
</dbReference>
<dbReference type="Proteomes" id="UP000275925">
    <property type="component" value="Unassembled WGS sequence"/>
</dbReference>
<dbReference type="Pfam" id="PF13432">
    <property type="entry name" value="TPR_16"/>
    <property type="match status" value="3"/>
</dbReference>
<feature type="repeat" description="TPR" evidence="1">
    <location>
        <begin position="267"/>
        <end position="300"/>
    </location>
</feature>
<sequence>MAVDLLAQDYLQELRDSADKYFAQNYFLQAVAYDEQLIKYNPALAPGLILKYQTAQLLTPQFKKELHQALLKLYLAEGNPADILEEISDYLEIDPFDQQVINLLLKLDYDYKQNPQLIPVLAKAVRRNYHNHSLLKILSGLYLEQGDSKAAIELYENCLKHGEGGAEMLNILTELHIREHNYKRAAELYRDLSREQAQNVMERLEALRSKKGMSAELRFLLAELRVKSREPDRALEVYEEILAETPKEANQVLSAVRDFLRIYEDYPAANFLLARIHRAKNNYSEAVMALQKIVNLAPQYVDQAAVELQDIIRQNPGQFMALETLAVIHLYKRDFAEGFRCYSRMLDIAPERTEEIVEKARLILKQHPQVVAAREILAKSFLAKKDYRRAKSEAEAILAVEQNNAGALAVLGRACLGLTEYEQAATVLKDALRQDPYNKALQVYYRDASTFKLDRRIAELAKRLGKDQYKYSWHYDLGRQYFQRGLLTEALSEFQAAVKSAAQEKDAHHWQGVCYKELGRYDLAAAQFQKASAQIPESDLAERQKSLYYTGLAYEALGEHQRALAVYTEIYNLDLHYKNIGRRLEHLRSFSWVELRGKALAVVIADLGGQRLIGSWAKNNESEEYVKRHRNKNIDLSFSMEHNNRAVDLALRGRLAEAEEELVLAAQMDSTFTIVFNNQAVLALLNGQLAKAKDYLEQAISLNPRLCITYANYGVWHLLRGEQESAKEKLEIALSLDNTLCLTQLNLGDIYYAQDDVPKAIAYWNMVLDFGALPELASRRLQYCQP</sequence>
<gene>
    <name evidence="2" type="ORF">NO2_0034</name>
</gene>
<dbReference type="Pfam" id="PF13174">
    <property type="entry name" value="TPR_6"/>
    <property type="match status" value="1"/>
</dbReference>
<evidence type="ECO:0000313" key="3">
    <source>
        <dbReference type="Proteomes" id="UP000275925"/>
    </source>
</evidence>
<keyword evidence="1" id="KW-0802">TPR repeat</keyword>